<evidence type="ECO:0000313" key="1">
    <source>
        <dbReference type="EMBL" id="PBK75973.1"/>
    </source>
</evidence>
<name>A0A2H3CIM0_9AGAR</name>
<keyword evidence="2" id="KW-1185">Reference proteome</keyword>
<protein>
    <submittedName>
        <fullName evidence="1">Uncharacterized protein</fullName>
    </submittedName>
</protein>
<organism evidence="1 2">
    <name type="scientific">Armillaria solidipes</name>
    <dbReference type="NCBI Taxonomy" id="1076256"/>
    <lineage>
        <taxon>Eukaryota</taxon>
        <taxon>Fungi</taxon>
        <taxon>Dikarya</taxon>
        <taxon>Basidiomycota</taxon>
        <taxon>Agaricomycotina</taxon>
        <taxon>Agaricomycetes</taxon>
        <taxon>Agaricomycetidae</taxon>
        <taxon>Agaricales</taxon>
        <taxon>Marasmiineae</taxon>
        <taxon>Physalacriaceae</taxon>
        <taxon>Armillaria</taxon>
    </lineage>
</organism>
<proteinExistence type="predicted"/>
<dbReference type="AlphaFoldDB" id="A0A2H3CIM0"/>
<dbReference type="Proteomes" id="UP000218334">
    <property type="component" value="Unassembled WGS sequence"/>
</dbReference>
<accession>A0A2H3CIM0</accession>
<reference evidence="2" key="1">
    <citation type="journal article" date="2017" name="Nat. Ecol. Evol.">
        <title>Genome expansion and lineage-specific genetic innovations in the forest pathogenic fungi Armillaria.</title>
        <authorList>
            <person name="Sipos G."/>
            <person name="Prasanna A.N."/>
            <person name="Walter M.C."/>
            <person name="O'Connor E."/>
            <person name="Balint B."/>
            <person name="Krizsan K."/>
            <person name="Kiss B."/>
            <person name="Hess J."/>
            <person name="Varga T."/>
            <person name="Slot J."/>
            <person name="Riley R."/>
            <person name="Boka B."/>
            <person name="Rigling D."/>
            <person name="Barry K."/>
            <person name="Lee J."/>
            <person name="Mihaltcheva S."/>
            <person name="LaButti K."/>
            <person name="Lipzen A."/>
            <person name="Waldron R."/>
            <person name="Moloney N.M."/>
            <person name="Sperisen C."/>
            <person name="Kredics L."/>
            <person name="Vagvoelgyi C."/>
            <person name="Patrignani A."/>
            <person name="Fitzpatrick D."/>
            <person name="Nagy I."/>
            <person name="Doyle S."/>
            <person name="Anderson J.B."/>
            <person name="Grigoriev I.V."/>
            <person name="Gueldener U."/>
            <person name="Muensterkoetter M."/>
            <person name="Nagy L.G."/>
        </authorList>
    </citation>
    <scope>NUCLEOTIDE SEQUENCE [LARGE SCALE GENOMIC DNA]</scope>
    <source>
        <strain evidence="2">28-4</strain>
    </source>
</reference>
<dbReference type="EMBL" id="KZ293417">
    <property type="protein sequence ID" value="PBK75973.1"/>
    <property type="molecule type" value="Genomic_DNA"/>
</dbReference>
<gene>
    <name evidence="1" type="ORF">ARMSODRAFT_1080127</name>
</gene>
<sequence length="678" mass="77405">MGPKTKKTPTRSLTCTTLLEDEQTRCPKPRTHGNPVERCQMHHKQYITLTKKYKKAAQLVDKTLGGASIPTKAEILAYDSIHDLLEKARLMKKYVSAIRVEIEGRKIHHERFFLKVDDGHKIRLKLLRKWLSEGVEIRDALEVRAVTLHMKDHPGREWMEEFQSEGPESQESTIDLSPEAIAEFYDRSIGEKAAGEPDDDTIQEDDLIDLKLRRFRDKILSYLEWLLDPEAFLKSFYHKTTGDVLKETADELRSLEVFKHAMQQYARRILFHEPTLYLKTLDKVSFKDLFLDDDFDFVDLIRFVIVWMKRLEFGLPWWKDSVIEALTLAGRPGSNTANLGDLGNRFNIVGGWIYNRTHKGKISNEGWWVLLNSFKGGPTKNTENRFVRLCNSFDDLHGFLSFAALGLIESPSFCTDKNNPSYDLRSIRNHMSLCGVLITDMVSTGFPDRPPGPFPSTNPASRPGYRMWANIEFRSYMFGALRNEPDHFVDAFLKELRCRPDTFYVVTRSETAPGREVETFGTVSAQMRGMMFEARIGNSNPAPKAQEEWSVMRSATDILYGTGENKPVKGLEGLGRASGMVGYLTALDRPKSAGWFFNFKKFPVKYFAIMDAEPNRHVSHLARNVAWAAFRAQGLVKGSYDARLYAKASDELVQAHATKRLSGFLPSDSWYVGNLHAT</sequence>
<evidence type="ECO:0000313" key="2">
    <source>
        <dbReference type="Proteomes" id="UP000218334"/>
    </source>
</evidence>